<evidence type="ECO:0000313" key="2">
    <source>
        <dbReference type="EMBL" id="VBA38628.1"/>
    </source>
</evidence>
<accession>A0A498PXU7</accession>
<feature type="compositionally biased region" description="Low complexity" evidence="1">
    <location>
        <begin position="59"/>
        <end position="75"/>
    </location>
</feature>
<gene>
    <name evidence="2" type="ORF">LAUMK13_02200</name>
</gene>
<reference evidence="2 3" key="1">
    <citation type="submission" date="2018-09" db="EMBL/GenBank/DDBJ databases">
        <authorList>
            <person name="Tagini F."/>
        </authorList>
    </citation>
    <scope>NUCLEOTIDE SEQUENCE [LARGE SCALE GENOMIC DNA]</scope>
    <source>
        <strain evidence="2 3">MK13</strain>
    </source>
</reference>
<keyword evidence="3" id="KW-1185">Reference proteome</keyword>
<sequence>MVSIRLGPLAYAHVNSQDHVKEAESAGRGSWDRDELSEAAVGIRSVRVEGSRMAEPEPAEAAAPGRAVARSYGAGSARGGRTRRALAGFGRFRHSPRDSLATIQPPRGGADADQTGTGGW</sequence>
<dbReference type="EMBL" id="UPHQ01000099">
    <property type="protein sequence ID" value="VBA38628.1"/>
    <property type="molecule type" value="Genomic_DNA"/>
</dbReference>
<evidence type="ECO:0000256" key="1">
    <source>
        <dbReference type="SAM" id="MobiDB-lite"/>
    </source>
</evidence>
<protein>
    <submittedName>
        <fullName evidence="2">Uncharacterized protein</fullName>
    </submittedName>
</protein>
<feature type="region of interest" description="Disordered" evidence="1">
    <location>
        <begin position="51"/>
        <end position="120"/>
    </location>
</feature>
<dbReference type="AlphaFoldDB" id="A0A498PXU7"/>
<evidence type="ECO:0000313" key="3">
    <source>
        <dbReference type="Proteomes" id="UP000267289"/>
    </source>
</evidence>
<dbReference type="Proteomes" id="UP000267289">
    <property type="component" value="Unassembled WGS sequence"/>
</dbReference>
<name>A0A498PXU7_9MYCO</name>
<organism evidence="2 3">
    <name type="scientific">Mycobacterium innocens</name>
    <dbReference type="NCBI Taxonomy" id="2341083"/>
    <lineage>
        <taxon>Bacteria</taxon>
        <taxon>Bacillati</taxon>
        <taxon>Actinomycetota</taxon>
        <taxon>Actinomycetes</taxon>
        <taxon>Mycobacteriales</taxon>
        <taxon>Mycobacteriaceae</taxon>
        <taxon>Mycobacterium</taxon>
    </lineage>
</organism>
<proteinExistence type="predicted"/>
<feature type="compositionally biased region" description="Low complexity" evidence="1">
    <location>
        <begin position="108"/>
        <end position="120"/>
    </location>
</feature>